<sequence length="578" mass="62772">MSAATLSALLPAPSAHVADYSDDGSASEGEGAAPAPSAVATTSAPPYGRRTGWKPRKQEDFGDGGAYPECHIAQYPLEMGRKKSAGSGTSLSLQVDADGNVNYDAIVQQGRKDGQRVQSHFRDMVPMAQRDDMKDASLERPDEASVLSTAERTRLALEKITQGKIKSAQPKHVPKVGGESSFVRYTPGAQGSQGSQRIIKMTETVEDPLEPPRWKFKKLPRGPPSPPPPVLRSPPRKVTAAEQKEWMIPPCISNWKNNLGYTIPLDKRLAADGRGLQDVHINDGFAHFSEALQLAERHSREEVHQRGIMQQKLAAKEKAAREEHLRALAQRARDERAGIAPSTAPGSSAAAAAVPGRMTAAAGGSMPSALAGYGSSDESDSDEEDDEAARERDRVRAERKRERERELRMNSMGTEQRARLLAREQNRDISEKVALGLAKPTAAADQIDSRLFNRETLSGAFADEDSYAHFDKPLFQGSSAAAAIYRRPGAGGADDVYAGTEESAREEMQNDRFGLGKGRAFDGAELQEERSGPVMFEKDTADPFAIDAFLDDAKRGTKRAGLETAETARAKRQRDLDD</sequence>
<feature type="compositionally biased region" description="Basic and acidic residues" evidence="4">
    <location>
        <begin position="389"/>
        <end position="408"/>
    </location>
</feature>
<feature type="region of interest" description="Disordered" evidence="4">
    <location>
        <begin position="12"/>
        <end position="68"/>
    </location>
</feature>
<feature type="compositionally biased region" description="Pro residues" evidence="4">
    <location>
        <begin position="221"/>
        <end position="232"/>
    </location>
</feature>
<evidence type="ECO:0000256" key="1">
    <source>
        <dbReference type="ARBA" id="ARBA00010197"/>
    </source>
</evidence>
<dbReference type="InterPro" id="IPR017862">
    <property type="entry name" value="SKI-int_prot_SKIP"/>
</dbReference>
<dbReference type="RefSeq" id="XP_025598555.1">
    <property type="nucleotide sequence ID" value="XM_025740572.1"/>
</dbReference>
<name>A0A316ZAE9_9BASI</name>
<protein>
    <recommendedName>
        <fullName evidence="2 3">Pre-mRNA-processing protein 45</fullName>
    </recommendedName>
</protein>
<accession>A0A316ZAE9</accession>
<keyword evidence="3" id="KW-0507">mRNA processing</keyword>
<feature type="compositionally biased region" description="Basic and acidic residues" evidence="4">
    <location>
        <begin position="128"/>
        <end position="143"/>
    </location>
</feature>
<comment type="similarity">
    <text evidence="1 3">Belongs to the SNW family.</text>
</comment>
<feature type="region of interest" description="Disordered" evidence="4">
    <location>
        <begin position="128"/>
        <end position="150"/>
    </location>
</feature>
<evidence type="ECO:0000256" key="2">
    <source>
        <dbReference type="ARBA" id="ARBA00022160"/>
    </source>
</evidence>
<keyword evidence="3" id="KW-0747">Spliceosome</keyword>
<comment type="subunit">
    <text evidence="3">Associated with the spliceosome.</text>
</comment>
<evidence type="ECO:0000256" key="4">
    <source>
        <dbReference type="SAM" id="MobiDB-lite"/>
    </source>
</evidence>
<keyword evidence="3" id="KW-0508">mRNA splicing</keyword>
<gene>
    <name evidence="6" type="ORF">FA09DRAFT_308124</name>
</gene>
<feature type="compositionally biased region" description="Acidic residues" evidence="4">
    <location>
        <begin position="377"/>
        <end position="388"/>
    </location>
</feature>
<dbReference type="InterPro" id="IPR004015">
    <property type="entry name" value="SKI-int_prot_SKIP_SNW-dom"/>
</dbReference>
<feature type="compositionally biased region" description="Basic and acidic residues" evidence="4">
    <location>
        <begin position="566"/>
        <end position="578"/>
    </location>
</feature>
<dbReference type="Pfam" id="PF02731">
    <property type="entry name" value="SKIP_SNW"/>
    <property type="match status" value="1"/>
</dbReference>
<comment type="function">
    <text evidence="3">Involved in pre-mRNA splicing.</text>
</comment>
<dbReference type="Proteomes" id="UP000245946">
    <property type="component" value="Unassembled WGS sequence"/>
</dbReference>
<reference evidence="6 7" key="1">
    <citation type="journal article" date="2018" name="Mol. Biol. Evol.">
        <title>Broad Genomic Sampling Reveals a Smut Pathogenic Ancestry of the Fungal Clade Ustilaginomycotina.</title>
        <authorList>
            <person name="Kijpornyongpan T."/>
            <person name="Mondo S.J."/>
            <person name="Barry K."/>
            <person name="Sandor L."/>
            <person name="Lee J."/>
            <person name="Lipzen A."/>
            <person name="Pangilinan J."/>
            <person name="LaButti K."/>
            <person name="Hainaut M."/>
            <person name="Henrissat B."/>
            <person name="Grigoriev I.V."/>
            <person name="Spatafora J.W."/>
            <person name="Aime M.C."/>
        </authorList>
    </citation>
    <scope>NUCLEOTIDE SEQUENCE [LARGE SCALE GENOMIC DNA]</scope>
    <source>
        <strain evidence="6 7">MCA 4186</strain>
    </source>
</reference>
<dbReference type="AlphaFoldDB" id="A0A316ZAE9"/>
<evidence type="ECO:0000313" key="7">
    <source>
        <dbReference type="Proteomes" id="UP000245946"/>
    </source>
</evidence>
<keyword evidence="7" id="KW-1185">Reference proteome</keyword>
<dbReference type="GeneID" id="37268118"/>
<feature type="region of interest" description="Disordered" evidence="4">
    <location>
        <begin position="557"/>
        <end position="578"/>
    </location>
</feature>
<feature type="region of interest" description="Disordered" evidence="4">
    <location>
        <begin position="360"/>
        <end position="414"/>
    </location>
</feature>
<dbReference type="OrthoDB" id="666364at2759"/>
<dbReference type="PANTHER" id="PTHR12096">
    <property type="entry name" value="NUCLEAR PROTEIN SKIP-RELATED"/>
    <property type="match status" value="1"/>
</dbReference>
<evidence type="ECO:0000259" key="5">
    <source>
        <dbReference type="Pfam" id="PF02731"/>
    </source>
</evidence>
<comment type="subcellular location">
    <subcellularLocation>
        <location evidence="3">Nucleus</location>
    </subcellularLocation>
</comment>
<feature type="domain" description="SKI-interacting protein SKIP SNW" evidence="5">
    <location>
        <begin position="182"/>
        <end position="336"/>
    </location>
</feature>
<evidence type="ECO:0000313" key="6">
    <source>
        <dbReference type="EMBL" id="PWN98276.1"/>
    </source>
</evidence>
<organism evidence="6 7">
    <name type="scientific">Tilletiopsis washingtonensis</name>
    <dbReference type="NCBI Taxonomy" id="58919"/>
    <lineage>
        <taxon>Eukaryota</taxon>
        <taxon>Fungi</taxon>
        <taxon>Dikarya</taxon>
        <taxon>Basidiomycota</taxon>
        <taxon>Ustilaginomycotina</taxon>
        <taxon>Exobasidiomycetes</taxon>
        <taxon>Entylomatales</taxon>
        <taxon>Entylomatales incertae sedis</taxon>
        <taxon>Tilletiopsis</taxon>
    </lineage>
</organism>
<feature type="region of interest" description="Disordered" evidence="4">
    <location>
        <begin position="163"/>
        <end position="235"/>
    </location>
</feature>
<dbReference type="EMBL" id="KZ819292">
    <property type="protein sequence ID" value="PWN98276.1"/>
    <property type="molecule type" value="Genomic_DNA"/>
</dbReference>
<dbReference type="GO" id="GO:0005681">
    <property type="term" value="C:spliceosomal complex"/>
    <property type="evidence" value="ECO:0007669"/>
    <property type="project" value="UniProtKB-UniRule"/>
</dbReference>
<feature type="compositionally biased region" description="Low complexity" evidence="4">
    <location>
        <begin position="23"/>
        <end position="47"/>
    </location>
</feature>
<dbReference type="GO" id="GO:0000398">
    <property type="term" value="P:mRNA splicing, via spliceosome"/>
    <property type="evidence" value="ECO:0007669"/>
    <property type="project" value="InterPro"/>
</dbReference>
<dbReference type="STRING" id="58919.A0A316ZAE9"/>
<keyword evidence="3" id="KW-0539">Nucleus</keyword>
<evidence type="ECO:0000256" key="3">
    <source>
        <dbReference type="RuleBase" id="RU367140"/>
    </source>
</evidence>
<proteinExistence type="inferred from homology"/>